<dbReference type="GO" id="GO:0050660">
    <property type="term" value="F:flavin adenine dinucleotide binding"/>
    <property type="evidence" value="ECO:0007669"/>
    <property type="project" value="InterPro"/>
</dbReference>
<dbReference type="Proteomes" id="UP000287972">
    <property type="component" value="Unassembled WGS sequence"/>
</dbReference>
<evidence type="ECO:0000313" key="4">
    <source>
        <dbReference type="EMBL" id="RSL86168.1"/>
    </source>
</evidence>
<proteinExistence type="inferred from homology"/>
<dbReference type="Gene3D" id="3.30.560.10">
    <property type="entry name" value="Glucose Oxidase, domain 3"/>
    <property type="match status" value="1"/>
</dbReference>
<evidence type="ECO:0000313" key="5">
    <source>
        <dbReference type="Proteomes" id="UP000287972"/>
    </source>
</evidence>
<dbReference type="PROSITE" id="PS00624">
    <property type="entry name" value="GMC_OXRED_2"/>
    <property type="match status" value="1"/>
</dbReference>
<dbReference type="PANTHER" id="PTHR11552">
    <property type="entry name" value="GLUCOSE-METHANOL-CHOLINE GMC OXIDOREDUCTASE"/>
    <property type="match status" value="1"/>
</dbReference>
<evidence type="ECO:0000259" key="3">
    <source>
        <dbReference type="PROSITE" id="PS00624"/>
    </source>
</evidence>
<dbReference type="InterPro" id="IPR000172">
    <property type="entry name" value="GMC_OxRdtase_N"/>
</dbReference>
<dbReference type="Pfam" id="PF05199">
    <property type="entry name" value="GMC_oxred_C"/>
    <property type="match status" value="1"/>
</dbReference>
<dbReference type="InterPro" id="IPR007867">
    <property type="entry name" value="GMC_OxRtase_C"/>
</dbReference>
<sequence length="1093" mass="121462">MFVDPPIHYDTVSRQYLLNNEELVPRPSSQHRHMETHPLIPQRPQYGSEDEGLSHSRPEWTDIKAMQFWSDMFPEALARFKSTVTEPKGRAKTKYSIRILDDWDAVYEKLEKARAKYQSEGGRVGLLRKVRRKAADHVLPVAETTKNVTKIAPNDPYATPVLGAVQILLDAVKVAADVRNQVLTGFDGLIPAFSDVELFLGTFPRDVSVRNASLELTVATLVAIERAIGFFISNEFLKGLKAVGMGSHYESELLQSLGDIDQKSRKLKEEADKSHMFESHIVGKKVVTGMEGMRQLLTDHLIERDRQIAFEREMYRRDMEVSRQEVAYLQIENARLLNTACTPQRNMVPPHQDLDQNELRQYVDAQDIDMKDCAFAVDKTNEFPARERTLVEQIIHTKHFQDWIMSPFSAKLLVHWEGHLPKTIADISPLTLFCVSMTQILRANHRFVTGLWICGLHADPYESYAGGYYMISGDIDFDRIQPGQPGDIDELVKILELLVQQLPETITLFCLIDGVILFEREEADALPVLACLLRLAGDPNLRAAVKILFTSCVLVSRISKALPTASLLVIERGVAQDDRVTPALGFAPGFGSDIETNLLSTPQPNFENLMVSQTSGLILGGSSAVNYETWTRGASVDFDQWAEISGDRRWSWEGMLPYFKANETFVPSATQKGFQEENQDVHGTDGPIAVSHPSSSGKPRDYPLRQDMARFHEALGAKLVPENNAGSVIGYTEVAQSNYDGQRQFAAKGYPFGSNVTVWTESEVHRIEIEEQRASRVTGIRYSGDGSGRKGEEFRASANVEIILSAGALFSPKLLMLSGIGPKEELGKHDIPVKVDLPVGKNLSDHPCVSTKWTVNKKDASIGVGPMVTESCDWTAGPPMDWIAFHRAKYSTLETASQHLTANEKKYYSSKGKAHWECFTMYGPFDTSERPIKVDPPAGESIVSVFNILVFPLSRGSVKLKSSDPTDQPVVDPALLTSPTDKEILYDAVRSTTTAMKNLEGLDAVEYTIDKALRDDFSDAAVAARVKQGGSTVFHYSGTCVMGTVVDAECRVRGVEGLRVVDASVFPMPLGAHYQAATYALAEQMADMIVGNY</sequence>
<dbReference type="PANTHER" id="PTHR11552:SF123">
    <property type="entry name" value="GMC OXIDOREDUCTASE (AFU_ORTHOLOGUE AFUA_2G01770)-RELATED"/>
    <property type="match status" value="1"/>
</dbReference>
<comment type="caution">
    <text evidence="4">The sequence shown here is derived from an EMBL/GenBank/DDBJ whole genome shotgun (WGS) entry which is preliminary data.</text>
</comment>
<reference evidence="4 5" key="1">
    <citation type="submission" date="2017-06" db="EMBL/GenBank/DDBJ databases">
        <title>Comparative genomic analysis of Ambrosia Fusariam Clade fungi.</title>
        <authorList>
            <person name="Stajich J.E."/>
            <person name="Carrillo J."/>
            <person name="Kijimoto T."/>
            <person name="Eskalen A."/>
            <person name="O'Donnell K."/>
            <person name="Kasson M."/>
        </authorList>
    </citation>
    <scope>NUCLEOTIDE SEQUENCE [LARGE SCALE GENOMIC DNA]</scope>
    <source>
        <strain evidence="4 5">NRRL62606</strain>
    </source>
</reference>
<dbReference type="AlphaFoldDB" id="A0A428S8M3"/>
<comment type="similarity">
    <text evidence="1">Belongs to the GMC oxidoreductase family.</text>
</comment>
<gene>
    <name evidence="4" type="ORF">CEP51_002959</name>
</gene>
<accession>A0A428S8M3</accession>
<dbReference type="EMBL" id="NKCL01000045">
    <property type="protein sequence ID" value="RSL86168.1"/>
    <property type="molecule type" value="Genomic_DNA"/>
</dbReference>
<organism evidence="4 5">
    <name type="scientific">Fusarium floridanum</name>
    <dbReference type="NCBI Taxonomy" id="1325733"/>
    <lineage>
        <taxon>Eukaryota</taxon>
        <taxon>Fungi</taxon>
        <taxon>Dikarya</taxon>
        <taxon>Ascomycota</taxon>
        <taxon>Pezizomycotina</taxon>
        <taxon>Sordariomycetes</taxon>
        <taxon>Hypocreomycetidae</taxon>
        <taxon>Hypocreales</taxon>
        <taxon>Nectriaceae</taxon>
        <taxon>Fusarium</taxon>
        <taxon>Fusarium solani species complex</taxon>
    </lineage>
</organism>
<feature type="domain" description="Glucose-methanol-choline oxidoreductase N-terminal" evidence="3">
    <location>
        <begin position="807"/>
        <end position="821"/>
    </location>
</feature>
<dbReference type="InterPro" id="IPR012132">
    <property type="entry name" value="GMC_OxRdtase"/>
</dbReference>
<dbReference type="Pfam" id="PF00732">
    <property type="entry name" value="GMC_oxred_N"/>
    <property type="match status" value="1"/>
</dbReference>
<evidence type="ECO:0000256" key="2">
    <source>
        <dbReference type="SAM" id="MobiDB-lite"/>
    </source>
</evidence>
<keyword evidence="5" id="KW-1185">Reference proteome</keyword>
<dbReference type="InterPro" id="IPR036188">
    <property type="entry name" value="FAD/NAD-bd_sf"/>
</dbReference>
<dbReference type="Gene3D" id="3.50.50.60">
    <property type="entry name" value="FAD/NAD(P)-binding domain"/>
    <property type="match status" value="1"/>
</dbReference>
<feature type="region of interest" description="Disordered" evidence="2">
    <location>
        <begin position="678"/>
        <end position="700"/>
    </location>
</feature>
<dbReference type="SUPFAM" id="SSF54373">
    <property type="entry name" value="FAD-linked reductases, C-terminal domain"/>
    <property type="match status" value="1"/>
</dbReference>
<dbReference type="GO" id="GO:0016614">
    <property type="term" value="F:oxidoreductase activity, acting on CH-OH group of donors"/>
    <property type="evidence" value="ECO:0007669"/>
    <property type="project" value="InterPro"/>
</dbReference>
<evidence type="ECO:0000256" key="1">
    <source>
        <dbReference type="ARBA" id="ARBA00010790"/>
    </source>
</evidence>
<name>A0A428S8M3_9HYPO</name>
<dbReference type="SUPFAM" id="SSF51905">
    <property type="entry name" value="FAD/NAD(P)-binding domain"/>
    <property type="match status" value="1"/>
</dbReference>
<protein>
    <recommendedName>
        <fullName evidence="3">Glucose-methanol-choline oxidoreductase N-terminal domain-containing protein</fullName>
    </recommendedName>
</protein>